<accession>A0A6P2BWS4</accession>
<dbReference type="AlphaFoldDB" id="A0A6P2BWS4"/>
<dbReference type="EMBL" id="RPFW01000005">
    <property type="protein sequence ID" value="TVZ02686.1"/>
    <property type="molecule type" value="Genomic_DNA"/>
</dbReference>
<protein>
    <submittedName>
        <fullName evidence="1">Uncharacterized protein</fullName>
    </submittedName>
</protein>
<keyword evidence="2" id="KW-1185">Reference proteome</keyword>
<organism evidence="1 2">
    <name type="scientific">Trebonia kvetii</name>
    <dbReference type="NCBI Taxonomy" id="2480626"/>
    <lineage>
        <taxon>Bacteria</taxon>
        <taxon>Bacillati</taxon>
        <taxon>Actinomycetota</taxon>
        <taxon>Actinomycetes</taxon>
        <taxon>Streptosporangiales</taxon>
        <taxon>Treboniaceae</taxon>
        <taxon>Trebonia</taxon>
    </lineage>
</organism>
<dbReference type="InterPro" id="IPR029063">
    <property type="entry name" value="SAM-dependent_MTases_sf"/>
</dbReference>
<name>A0A6P2BWS4_9ACTN</name>
<dbReference type="Pfam" id="PF04672">
    <property type="entry name" value="Methyltransf_19"/>
    <property type="match status" value="1"/>
</dbReference>
<sequence>MYHRCRDGCGVPGRQGELRVRPGGGRGGIGQFLDIGTGIPTAGNTHRVAQAVAPESRVVYVDYDHSKPGCAHVPGPDRPLRAHPATLFA</sequence>
<dbReference type="Proteomes" id="UP000460272">
    <property type="component" value="Unassembled WGS sequence"/>
</dbReference>
<evidence type="ECO:0000313" key="2">
    <source>
        <dbReference type="Proteomes" id="UP000460272"/>
    </source>
</evidence>
<dbReference type="SUPFAM" id="SSF53335">
    <property type="entry name" value="S-adenosyl-L-methionine-dependent methyltransferases"/>
    <property type="match status" value="1"/>
</dbReference>
<evidence type="ECO:0000313" key="1">
    <source>
        <dbReference type="EMBL" id="TVZ02686.1"/>
    </source>
</evidence>
<dbReference type="Gene3D" id="3.40.50.150">
    <property type="entry name" value="Vaccinia Virus protein VP39"/>
    <property type="match status" value="1"/>
</dbReference>
<reference evidence="1 2" key="1">
    <citation type="submission" date="2018-11" db="EMBL/GenBank/DDBJ databases">
        <title>Trebonia kvetii gen.nov., sp.nov., a novel acidophilic actinobacterium, and proposal of the new actinobacterial family Treboniaceae fam. nov.</title>
        <authorList>
            <person name="Rapoport D."/>
            <person name="Sagova-Mareckova M."/>
            <person name="Sedlacek I."/>
            <person name="Provaznik J."/>
            <person name="Kralova S."/>
            <person name="Pavlinic D."/>
            <person name="Benes V."/>
            <person name="Kopecky J."/>
        </authorList>
    </citation>
    <scope>NUCLEOTIDE SEQUENCE [LARGE SCALE GENOMIC DNA]</scope>
    <source>
        <strain evidence="1 2">15Tr583</strain>
    </source>
</reference>
<dbReference type="InterPro" id="IPR006764">
    <property type="entry name" value="SAM_dep_MeTrfase_SAV2177_type"/>
</dbReference>
<gene>
    <name evidence="1" type="ORF">EAS64_28415</name>
</gene>
<proteinExistence type="predicted"/>
<comment type="caution">
    <text evidence="1">The sequence shown here is derived from an EMBL/GenBank/DDBJ whole genome shotgun (WGS) entry which is preliminary data.</text>
</comment>